<evidence type="ECO:0000313" key="1">
    <source>
        <dbReference type="EMBL" id="MDI2589882.1"/>
    </source>
</evidence>
<protein>
    <recommendedName>
        <fullName evidence="3">Phage tail protein</fullName>
    </recommendedName>
</protein>
<dbReference type="EMBL" id="JARBWL010000001">
    <property type="protein sequence ID" value="MDI2589882.1"/>
    <property type="molecule type" value="Genomic_DNA"/>
</dbReference>
<proteinExistence type="predicted"/>
<name>A0ABT6QG80_9PSED</name>
<evidence type="ECO:0008006" key="3">
    <source>
        <dbReference type="Google" id="ProtNLM"/>
    </source>
</evidence>
<sequence>MAGLTVYKDNGQMLFDTTKISYGLVKSGYMTFQQSWSRRGLRSVQLDPGEGTNWTPVQNVAQDKGDNLFGFTLTNARNPIVFLVGSGTLNGSQRIGDTITFLYSNATAATRYYCFDLMADNFVGTPFLKIYNESGALTFNSLQPPLNIIGQYTAPPPDPRTQGGRIYLTYLGGRTQRRQLRVPPNYPMPQADCIYDVPLSPGVEYAAFLPWSRGGGIMDFSSGYSGDAAAYGVVEGAYGRTGGISFMFGASAGTTDSRAMAGGGVPAGISYSNIATDRYPTALIIQTAGLPLPFN</sequence>
<dbReference type="RefSeq" id="WP_282314730.1">
    <property type="nucleotide sequence ID" value="NZ_JARBWL010000001.1"/>
</dbReference>
<dbReference type="Proteomes" id="UP001159100">
    <property type="component" value="Unassembled WGS sequence"/>
</dbReference>
<comment type="caution">
    <text evidence="1">The sequence shown here is derived from an EMBL/GenBank/DDBJ whole genome shotgun (WGS) entry which is preliminary data.</text>
</comment>
<keyword evidence="2" id="KW-1185">Reference proteome</keyword>
<accession>A0ABT6QG80</accession>
<gene>
    <name evidence="1" type="ORF">POF45_00345</name>
</gene>
<evidence type="ECO:0000313" key="2">
    <source>
        <dbReference type="Proteomes" id="UP001159100"/>
    </source>
</evidence>
<reference evidence="1 2" key="1">
    <citation type="submission" date="2023-02" db="EMBL/GenBank/DDBJ databases">
        <title>Pseudomonas chrutzelriedensis sp. nov., a potently antifungal strain isolated from moss.</title>
        <authorList>
            <person name="Schnyder A."/>
            <person name="Kalawong R."/>
            <person name="Eberl L."/>
            <person name="Agnoli K."/>
        </authorList>
    </citation>
    <scope>NUCLEOTIDE SEQUENCE [LARGE SCALE GENOMIC DNA]</scope>
    <source>
        <strain evidence="1 2">681</strain>
    </source>
</reference>
<organism evidence="1 2">
    <name type="scientific">Pseudomonas fungipugnans</name>
    <dbReference type="NCBI Taxonomy" id="3024217"/>
    <lineage>
        <taxon>Bacteria</taxon>
        <taxon>Pseudomonadati</taxon>
        <taxon>Pseudomonadota</taxon>
        <taxon>Gammaproteobacteria</taxon>
        <taxon>Pseudomonadales</taxon>
        <taxon>Pseudomonadaceae</taxon>
        <taxon>Pseudomonas</taxon>
    </lineage>
</organism>